<organism evidence="2 3">
    <name type="scientific">Aphanomyces euteiches</name>
    <dbReference type="NCBI Taxonomy" id="100861"/>
    <lineage>
        <taxon>Eukaryota</taxon>
        <taxon>Sar</taxon>
        <taxon>Stramenopiles</taxon>
        <taxon>Oomycota</taxon>
        <taxon>Saprolegniomycetes</taxon>
        <taxon>Saprolegniales</taxon>
        <taxon>Verrucalvaceae</taxon>
        <taxon>Aphanomyces</taxon>
    </lineage>
</organism>
<evidence type="ECO:0000313" key="3">
    <source>
        <dbReference type="Proteomes" id="UP000481153"/>
    </source>
</evidence>
<reference evidence="2 3" key="1">
    <citation type="submission" date="2019-07" db="EMBL/GenBank/DDBJ databases">
        <title>Genomics analysis of Aphanomyces spp. identifies a new class of oomycete effector associated with host adaptation.</title>
        <authorList>
            <person name="Gaulin E."/>
        </authorList>
    </citation>
    <scope>NUCLEOTIDE SEQUENCE [LARGE SCALE GENOMIC DNA]</scope>
    <source>
        <strain evidence="2 3">ATCC 201684</strain>
    </source>
</reference>
<dbReference type="EMBL" id="VJMJ01000153">
    <property type="protein sequence ID" value="KAF0730643.1"/>
    <property type="molecule type" value="Genomic_DNA"/>
</dbReference>
<dbReference type="Gene3D" id="1.10.287.1490">
    <property type="match status" value="1"/>
</dbReference>
<accession>A0A6G0WT49</accession>
<feature type="coiled-coil region" evidence="1">
    <location>
        <begin position="276"/>
        <end position="473"/>
    </location>
</feature>
<sequence>MAQVANTVKGEPEPSPPSLDALEAQRKALQEDLDNRETMINSLQTTIREMKRELNVTQADVESLAEEKDALQEELDELRKRKPDECNVCPQLQSKVDALTEESNQLHTRIEAMEAEAQPLKRSIATKDQTIQEMTARLAEMERHVANDKSEYEKAVSERDRSIDALQQKLRDLKREMNVVTDDFESVHEEKQELEQKLDEVETQLVNVEDELTQANSLIEELRAEIELLKNRNEQLLMTQEEDREKAAAAESALRKEHAEALSAVERDLKASREAEAAHNDTIRTLQATIEQLKQTQSALNIQVTSLTDEKAALETAHLEEASKLRADKDMWETKYNELNRQLGDRDATSAQHVRELTARWEEQVAKLEELESNHADVVAKHEEKSVVEKELRAALAAIKTEKALWAEKIKQLETRQAEQDKQLKQQVADLTMRWEFEVANTQKVTAQHQASQVKYEEEKSALQAEIAKASKQRTKQDKDWAKQEKNWKQEVAEITSRWQDVNMKLQKLQSTHDTVVSEKQSLSDEVDQHAKNKYWNPLIHVACLFAGIVFGMKVYGHD</sequence>
<evidence type="ECO:0000256" key="1">
    <source>
        <dbReference type="SAM" id="Coils"/>
    </source>
</evidence>
<name>A0A6G0WT49_9STRA</name>
<keyword evidence="3" id="KW-1185">Reference proteome</keyword>
<dbReference type="AlphaFoldDB" id="A0A6G0WT49"/>
<proteinExistence type="predicted"/>
<feature type="coiled-coil region" evidence="1">
    <location>
        <begin position="19"/>
        <end position="246"/>
    </location>
</feature>
<keyword evidence="1" id="KW-0175">Coiled coil</keyword>
<dbReference type="VEuPathDB" id="FungiDB:AeMF1_013129"/>
<comment type="caution">
    <text evidence="2">The sequence shown here is derived from an EMBL/GenBank/DDBJ whole genome shotgun (WGS) entry which is preliminary data.</text>
</comment>
<gene>
    <name evidence="2" type="ORF">Ae201684_012062</name>
</gene>
<dbReference type="Proteomes" id="UP000481153">
    <property type="component" value="Unassembled WGS sequence"/>
</dbReference>
<protein>
    <submittedName>
        <fullName evidence="2">Uncharacterized protein</fullName>
    </submittedName>
</protein>
<evidence type="ECO:0000313" key="2">
    <source>
        <dbReference type="EMBL" id="KAF0730643.1"/>
    </source>
</evidence>